<proteinExistence type="inferred from homology"/>
<dbReference type="InterPro" id="IPR014722">
    <property type="entry name" value="Rib_uL2_dom2"/>
</dbReference>
<name>A0A391NWG3_9EUKA</name>
<evidence type="ECO:0000256" key="3">
    <source>
        <dbReference type="ARBA" id="ARBA00023274"/>
    </source>
</evidence>
<protein>
    <submittedName>
        <fullName evidence="5">60S ribosomal protein L6E</fullName>
    </submittedName>
</protein>
<keyword evidence="6" id="KW-1185">Reference proteome</keyword>
<organism evidence="5 6">
    <name type="scientific">Kipferlia bialata</name>
    <dbReference type="NCBI Taxonomy" id="797122"/>
    <lineage>
        <taxon>Eukaryota</taxon>
        <taxon>Metamonada</taxon>
        <taxon>Carpediemonas-like organisms</taxon>
        <taxon>Kipferlia</taxon>
    </lineage>
</organism>
<dbReference type="PANTHER" id="PTHR10715:SF0">
    <property type="entry name" value="LARGE RIBOSOMAL SUBUNIT PROTEIN EL6"/>
    <property type="match status" value="1"/>
</dbReference>
<comment type="caution">
    <text evidence="5">The sequence shown here is derived from an EMBL/GenBank/DDBJ whole genome shotgun (WGS) entry which is preliminary data.</text>
</comment>
<gene>
    <name evidence="5" type="ORF">KIPB_005888</name>
</gene>
<dbReference type="EMBL" id="BDIP01001440">
    <property type="protein sequence ID" value="GCA62799.1"/>
    <property type="molecule type" value="Genomic_DNA"/>
</dbReference>
<dbReference type="Gene3D" id="2.30.30.30">
    <property type="match status" value="1"/>
</dbReference>
<reference evidence="5 6" key="1">
    <citation type="journal article" date="2018" name="PLoS ONE">
        <title>The draft genome of Kipferlia bialata reveals reductive genome evolution in fornicate parasites.</title>
        <authorList>
            <person name="Tanifuji G."/>
            <person name="Takabayashi S."/>
            <person name="Kume K."/>
            <person name="Takagi M."/>
            <person name="Nakayama T."/>
            <person name="Kamikawa R."/>
            <person name="Inagaki Y."/>
            <person name="Hashimoto T."/>
        </authorList>
    </citation>
    <scope>NUCLEOTIDE SEQUENCE [LARGE SCALE GENOMIC DNA]</scope>
    <source>
        <strain evidence="5">NY0173</strain>
    </source>
</reference>
<dbReference type="GO" id="GO:0000027">
    <property type="term" value="P:ribosomal large subunit assembly"/>
    <property type="evidence" value="ECO:0007669"/>
    <property type="project" value="TreeGrafter"/>
</dbReference>
<dbReference type="InterPro" id="IPR041997">
    <property type="entry name" value="Ribosomal_eL6_KOW"/>
</dbReference>
<evidence type="ECO:0000256" key="1">
    <source>
        <dbReference type="ARBA" id="ARBA00010592"/>
    </source>
</evidence>
<dbReference type="GO" id="GO:0022625">
    <property type="term" value="C:cytosolic large ribosomal subunit"/>
    <property type="evidence" value="ECO:0007669"/>
    <property type="project" value="TreeGrafter"/>
</dbReference>
<dbReference type="AlphaFoldDB" id="A0A391NWG3"/>
<dbReference type="GO" id="GO:0003723">
    <property type="term" value="F:RNA binding"/>
    <property type="evidence" value="ECO:0007669"/>
    <property type="project" value="TreeGrafter"/>
</dbReference>
<sequence>MKVSAKTVAMYPTERKNTPLKSNRTKHNPTKLRSSIKVGSILILLSGRFAGNRVVCLGQLDSGLLLVTGPYKINGVPLHRVMQSRVQPTSTVLPLEGVDVSAVSEEWFKKPRAKAASTEEEFMEDAENKRVLAPEFLSSQKALDAFIMPKVAAIPNMKKYLKSKFALTKGQRFHEMRF</sequence>
<dbReference type="SUPFAM" id="SSF50104">
    <property type="entry name" value="Translation proteins SH3-like domain"/>
    <property type="match status" value="1"/>
</dbReference>
<dbReference type="InterPro" id="IPR000915">
    <property type="entry name" value="60S_ribosomal_eL6"/>
</dbReference>
<dbReference type="PANTHER" id="PTHR10715">
    <property type="entry name" value="60S RIBOSOMAL PROTEIN L6"/>
    <property type="match status" value="1"/>
</dbReference>
<dbReference type="OrthoDB" id="2436667at2759"/>
<keyword evidence="3" id="KW-0687">Ribonucleoprotein</keyword>
<evidence type="ECO:0000313" key="5">
    <source>
        <dbReference type="EMBL" id="GCA62799.1"/>
    </source>
</evidence>
<evidence type="ECO:0000256" key="4">
    <source>
        <dbReference type="SAM" id="MobiDB-lite"/>
    </source>
</evidence>
<dbReference type="GO" id="GO:0002181">
    <property type="term" value="P:cytoplasmic translation"/>
    <property type="evidence" value="ECO:0007669"/>
    <property type="project" value="TreeGrafter"/>
</dbReference>
<comment type="similarity">
    <text evidence="1">Belongs to the eukaryotic ribosomal protein eL6 family.</text>
</comment>
<dbReference type="GO" id="GO:0003735">
    <property type="term" value="F:structural constituent of ribosome"/>
    <property type="evidence" value="ECO:0007669"/>
    <property type="project" value="InterPro"/>
</dbReference>
<dbReference type="Proteomes" id="UP000265618">
    <property type="component" value="Unassembled WGS sequence"/>
</dbReference>
<evidence type="ECO:0000313" key="6">
    <source>
        <dbReference type="Proteomes" id="UP000265618"/>
    </source>
</evidence>
<feature type="region of interest" description="Disordered" evidence="4">
    <location>
        <begin position="1"/>
        <end position="28"/>
    </location>
</feature>
<evidence type="ECO:0000256" key="2">
    <source>
        <dbReference type="ARBA" id="ARBA00022980"/>
    </source>
</evidence>
<dbReference type="Pfam" id="PF01159">
    <property type="entry name" value="Ribosomal_L6e"/>
    <property type="match status" value="1"/>
</dbReference>
<dbReference type="InterPro" id="IPR008991">
    <property type="entry name" value="Translation_prot_SH3-like_sf"/>
</dbReference>
<accession>A0A391NWG3</accession>
<keyword evidence="2 5" id="KW-0689">Ribosomal protein</keyword>
<dbReference type="CDD" id="cd13156">
    <property type="entry name" value="KOW_RPL6"/>
    <property type="match status" value="1"/>
</dbReference>